<gene>
    <name evidence="2" type="ORF">MOP44_23580</name>
</gene>
<evidence type="ECO:0000256" key="1">
    <source>
        <dbReference type="SAM" id="Phobius"/>
    </source>
</evidence>
<keyword evidence="1" id="KW-0472">Membrane</keyword>
<organism evidence="2 3">
    <name type="scientific">Occallatibacter riparius</name>
    <dbReference type="NCBI Taxonomy" id="1002689"/>
    <lineage>
        <taxon>Bacteria</taxon>
        <taxon>Pseudomonadati</taxon>
        <taxon>Acidobacteriota</taxon>
        <taxon>Terriglobia</taxon>
        <taxon>Terriglobales</taxon>
        <taxon>Acidobacteriaceae</taxon>
        <taxon>Occallatibacter</taxon>
    </lineage>
</organism>
<dbReference type="AlphaFoldDB" id="A0A9J7BLL2"/>
<keyword evidence="1" id="KW-0812">Transmembrane</keyword>
<name>A0A9J7BLL2_9BACT</name>
<dbReference type="EMBL" id="CP093313">
    <property type="protein sequence ID" value="UWZ83535.1"/>
    <property type="molecule type" value="Genomic_DNA"/>
</dbReference>
<accession>A0A9J7BLL2</accession>
<dbReference type="Proteomes" id="UP001059380">
    <property type="component" value="Chromosome"/>
</dbReference>
<keyword evidence="1" id="KW-1133">Transmembrane helix</keyword>
<evidence type="ECO:0000313" key="2">
    <source>
        <dbReference type="EMBL" id="UWZ83535.1"/>
    </source>
</evidence>
<reference evidence="2" key="1">
    <citation type="submission" date="2021-04" db="EMBL/GenBank/DDBJ databases">
        <title>Phylogenetic analysis of Acidobacteriaceae.</title>
        <authorList>
            <person name="Qiu L."/>
            <person name="Zhang Q."/>
        </authorList>
    </citation>
    <scope>NUCLEOTIDE SEQUENCE</scope>
    <source>
        <strain evidence="2">DSM 25168</strain>
    </source>
</reference>
<feature type="transmembrane region" description="Helical" evidence="1">
    <location>
        <begin position="6"/>
        <end position="29"/>
    </location>
</feature>
<keyword evidence="3" id="KW-1185">Reference proteome</keyword>
<protein>
    <submittedName>
        <fullName evidence="2">Uncharacterized protein</fullName>
    </submittedName>
</protein>
<proteinExistence type="predicted"/>
<dbReference type="RefSeq" id="WP_260792870.1">
    <property type="nucleotide sequence ID" value="NZ_CP093313.1"/>
</dbReference>
<sequence>MNLNAYSPEIIIGACVVVLVVMLLIACGVHLQRSRRRTEDLRRHFGPVYETALAYYGSRRRAEAALESRLHRAARFDVRPLSPTQRARFLSEWDTVQARFVDHPRGAVVEADELINAILVARGYPGTTFEQRSSDLSVHYPRLIDSYRRANSIAITAGKNEATTEELRTAMIHYRALFEELVQTKTIEMRRAEAA</sequence>
<dbReference type="KEGG" id="orp:MOP44_23580"/>
<evidence type="ECO:0000313" key="3">
    <source>
        <dbReference type="Proteomes" id="UP001059380"/>
    </source>
</evidence>